<evidence type="ECO:0000256" key="5">
    <source>
        <dbReference type="ARBA" id="ARBA00022598"/>
    </source>
</evidence>
<keyword evidence="9" id="KW-0630">Potassium</keyword>
<dbReference type="Pfam" id="PF03133">
    <property type="entry name" value="TTL"/>
    <property type="match status" value="1"/>
</dbReference>
<dbReference type="InParanoid" id="F0Z863"/>
<evidence type="ECO:0000256" key="11">
    <source>
        <dbReference type="ARBA" id="ARBA00038960"/>
    </source>
</evidence>
<dbReference type="FunCoup" id="F0Z863">
    <property type="interactions" value="1"/>
</dbReference>
<dbReference type="OrthoDB" id="18862at2759"/>
<keyword evidence="6" id="KW-0547">Nucleotide-binding</keyword>
<protein>
    <recommendedName>
        <fullName evidence="12">Tubulin--tyrosine ligase</fullName>
        <ecNumber evidence="11">6.3.2.25</ecNumber>
    </recommendedName>
</protein>
<dbReference type="AlphaFoldDB" id="F0Z863"/>
<evidence type="ECO:0000313" key="14">
    <source>
        <dbReference type="EMBL" id="EGC39875.1"/>
    </source>
</evidence>
<evidence type="ECO:0000256" key="2">
    <source>
        <dbReference type="ARBA" id="ARBA00001958"/>
    </source>
</evidence>
<evidence type="ECO:0000256" key="10">
    <source>
        <dbReference type="ARBA" id="ARBA00037791"/>
    </source>
</evidence>
<dbReference type="KEGG" id="dpp:DICPUDRAFT_26115"/>
<proteinExistence type="inferred from homology"/>
<comment type="subunit">
    <text evidence="4">Monomer.</text>
</comment>
<evidence type="ECO:0000256" key="7">
    <source>
        <dbReference type="ARBA" id="ARBA00022840"/>
    </source>
</evidence>
<dbReference type="SUPFAM" id="SSF56059">
    <property type="entry name" value="Glutathione synthetase ATP-binding domain-like"/>
    <property type="match status" value="1"/>
</dbReference>
<accession>F0Z863</accession>
<name>F0Z863_DICPU</name>
<organism evidence="14 15">
    <name type="scientific">Dictyostelium purpureum</name>
    <name type="common">Slime mold</name>
    <dbReference type="NCBI Taxonomy" id="5786"/>
    <lineage>
        <taxon>Eukaryota</taxon>
        <taxon>Amoebozoa</taxon>
        <taxon>Evosea</taxon>
        <taxon>Eumycetozoa</taxon>
        <taxon>Dictyostelia</taxon>
        <taxon>Dictyosteliales</taxon>
        <taxon>Dictyosteliaceae</taxon>
        <taxon>Dictyostelium</taxon>
    </lineage>
</organism>
<dbReference type="Proteomes" id="UP000001064">
    <property type="component" value="Unassembled WGS sequence"/>
</dbReference>
<dbReference type="GO" id="GO:0004835">
    <property type="term" value="F:tubulin-tyrosine ligase activity"/>
    <property type="evidence" value="ECO:0007669"/>
    <property type="project" value="UniProtKB-EC"/>
</dbReference>
<keyword evidence="5" id="KW-0436">Ligase</keyword>
<sequence>MLNNNIDERKILKKGYHISTKSTYFQVLYDVYLSKRDDWISVNSHIAPVGNNFQETLDLIKNQTKDSEVPLLFTNLAWERNCSITYIRNQVYFDENQEKKLYEHCRAIESSSIIRNSVGNSNILTDKYLLYKYLLNGEKYFAVPTILINKGRVDETKGKFFEGAEFTKNDGLWYLKDSMRNKSEGIYLFTNKEEAFEFSKRDENINRRFLLQKEITPMLIDYHFKFDVRVYIVSVFTPEYTKCYLFNEGIVRSTNSVYKRGDLHKESQLTNFCYQKQVSPEFQRIYRLSDITKDQLDIDPSEMFEKIKECTASCFGDVLTKLNQYKHHGFTLLGLDYIFDHEKKPYLLEINYSPSAFQDSPNNVPLVVQELCKQLPLIALDPILENKSPILNDFIEINSINHHCSKNGGNEDHNTEDFELF</sequence>
<comment type="function">
    <text evidence="10">Catalyzes the post-translational addition of a tyrosine to the C-terminal end of detyrosinated alpha-tubulin.</text>
</comment>
<gene>
    <name evidence="14" type="ORF">DICPUDRAFT_26115</name>
</gene>
<dbReference type="STRING" id="5786.F0Z863"/>
<comment type="cofactor">
    <cofactor evidence="1">
        <name>Mg(2+)</name>
        <dbReference type="ChEBI" id="CHEBI:18420"/>
    </cofactor>
</comment>
<evidence type="ECO:0000256" key="1">
    <source>
        <dbReference type="ARBA" id="ARBA00001946"/>
    </source>
</evidence>
<dbReference type="Gene3D" id="3.30.470.20">
    <property type="entry name" value="ATP-grasp fold, B domain"/>
    <property type="match status" value="1"/>
</dbReference>
<evidence type="ECO:0000256" key="6">
    <source>
        <dbReference type="ARBA" id="ARBA00022741"/>
    </source>
</evidence>
<dbReference type="GO" id="GO:0070740">
    <property type="term" value="F:tubulin-glutamic acid ligase activity"/>
    <property type="evidence" value="ECO:0000318"/>
    <property type="project" value="GO_Central"/>
</dbReference>
<dbReference type="OMA" id="LTNFCYQ"/>
<dbReference type="GeneID" id="10509531"/>
<keyword evidence="8" id="KW-0460">Magnesium</keyword>
<reference evidence="15" key="1">
    <citation type="journal article" date="2011" name="Genome Biol.">
        <title>Comparative genomics of the social amoebae Dictyostelium discoideum and Dictyostelium purpureum.</title>
        <authorList>
            <consortium name="US DOE Joint Genome Institute (JGI-PGF)"/>
            <person name="Sucgang R."/>
            <person name="Kuo A."/>
            <person name="Tian X."/>
            <person name="Salerno W."/>
            <person name="Parikh A."/>
            <person name="Feasley C.L."/>
            <person name="Dalin E."/>
            <person name="Tu H."/>
            <person name="Huang E."/>
            <person name="Barry K."/>
            <person name="Lindquist E."/>
            <person name="Shapiro H."/>
            <person name="Bruce D."/>
            <person name="Schmutz J."/>
            <person name="Salamov A."/>
            <person name="Fey P."/>
            <person name="Gaudet P."/>
            <person name="Anjard C."/>
            <person name="Babu M.M."/>
            <person name="Basu S."/>
            <person name="Bushmanova Y."/>
            <person name="van der Wel H."/>
            <person name="Katoh-Kurasawa M."/>
            <person name="Dinh C."/>
            <person name="Coutinho P.M."/>
            <person name="Saito T."/>
            <person name="Elias M."/>
            <person name="Schaap P."/>
            <person name="Kay R.R."/>
            <person name="Henrissat B."/>
            <person name="Eichinger L."/>
            <person name="Rivero F."/>
            <person name="Putnam N.H."/>
            <person name="West C.M."/>
            <person name="Loomis W.F."/>
            <person name="Chisholm R.L."/>
            <person name="Shaulsky G."/>
            <person name="Strassmann J.E."/>
            <person name="Queller D.C."/>
            <person name="Kuspa A."/>
            <person name="Grigoriev I.V."/>
        </authorList>
    </citation>
    <scope>NUCLEOTIDE SEQUENCE [LARGE SCALE GENOMIC DNA]</scope>
    <source>
        <strain evidence="15">QSDP1</strain>
    </source>
</reference>
<dbReference type="RefSeq" id="XP_003283626.1">
    <property type="nucleotide sequence ID" value="XM_003283578.1"/>
</dbReference>
<evidence type="ECO:0000256" key="9">
    <source>
        <dbReference type="ARBA" id="ARBA00022958"/>
    </source>
</evidence>
<evidence type="ECO:0000256" key="12">
    <source>
        <dbReference type="ARBA" id="ARBA00041021"/>
    </source>
</evidence>
<dbReference type="GO" id="GO:0000226">
    <property type="term" value="P:microtubule cytoskeleton organization"/>
    <property type="evidence" value="ECO:0000318"/>
    <property type="project" value="GO_Central"/>
</dbReference>
<dbReference type="VEuPathDB" id="AmoebaDB:DICPUDRAFT_26115"/>
<dbReference type="EC" id="6.3.2.25" evidence="11"/>
<evidence type="ECO:0000256" key="3">
    <source>
        <dbReference type="ARBA" id="ARBA00006820"/>
    </source>
</evidence>
<comment type="catalytic activity">
    <reaction evidence="13">
        <text>C-terminal L-alpha-aminoacyl-L-glutamyl-L-glutamyl-[tubulin] + L-tyrosine + ATP = C-terminal L-alpha-aminoacyl-L-glutamyl-L-glutamyl-L-tyrosyl-[tubulin] + ADP + phosphate + H(+)</text>
        <dbReference type="Rhea" id="RHEA:17605"/>
        <dbReference type="Rhea" id="RHEA-COMP:16434"/>
        <dbReference type="Rhea" id="RHEA-COMP:16435"/>
        <dbReference type="ChEBI" id="CHEBI:15378"/>
        <dbReference type="ChEBI" id="CHEBI:30616"/>
        <dbReference type="ChEBI" id="CHEBI:43474"/>
        <dbReference type="ChEBI" id="CHEBI:58315"/>
        <dbReference type="ChEBI" id="CHEBI:149554"/>
        <dbReference type="ChEBI" id="CHEBI:149555"/>
        <dbReference type="ChEBI" id="CHEBI:456216"/>
        <dbReference type="EC" id="6.3.2.25"/>
    </reaction>
</comment>
<evidence type="ECO:0000313" key="15">
    <source>
        <dbReference type="Proteomes" id="UP000001064"/>
    </source>
</evidence>
<dbReference type="InterPro" id="IPR004344">
    <property type="entry name" value="TTL/TTLL_fam"/>
</dbReference>
<evidence type="ECO:0000256" key="13">
    <source>
        <dbReference type="ARBA" id="ARBA00047950"/>
    </source>
</evidence>
<keyword evidence="7" id="KW-0067">ATP-binding</keyword>
<evidence type="ECO:0000256" key="4">
    <source>
        <dbReference type="ARBA" id="ARBA00011245"/>
    </source>
</evidence>
<dbReference type="GO" id="GO:0005524">
    <property type="term" value="F:ATP binding"/>
    <property type="evidence" value="ECO:0007669"/>
    <property type="project" value="UniProtKB-KW"/>
</dbReference>
<dbReference type="eggNOG" id="KOG2157">
    <property type="taxonomic scope" value="Eukaryota"/>
</dbReference>
<dbReference type="PANTHER" id="PTHR46570">
    <property type="entry name" value="TUBULIN--TYROSINE LIGASE"/>
    <property type="match status" value="1"/>
</dbReference>
<evidence type="ECO:0000256" key="8">
    <source>
        <dbReference type="ARBA" id="ARBA00022842"/>
    </source>
</evidence>
<dbReference type="InterPro" id="IPR052492">
    <property type="entry name" value="Tubulin-tyrosine_ligase"/>
</dbReference>
<dbReference type="PROSITE" id="PS51221">
    <property type="entry name" value="TTL"/>
    <property type="match status" value="1"/>
</dbReference>
<keyword evidence="15" id="KW-1185">Reference proteome</keyword>
<dbReference type="GO" id="GO:0015631">
    <property type="term" value="F:tubulin binding"/>
    <property type="evidence" value="ECO:0000318"/>
    <property type="project" value="GO_Central"/>
</dbReference>
<comment type="cofactor">
    <cofactor evidence="2">
        <name>K(+)</name>
        <dbReference type="ChEBI" id="CHEBI:29103"/>
    </cofactor>
</comment>
<comment type="similarity">
    <text evidence="3">Belongs to the tubulin--tyrosine ligase family.</text>
</comment>
<dbReference type="PANTHER" id="PTHR46570:SF1">
    <property type="entry name" value="TUBULIN--TYROSINE LIGASE"/>
    <property type="match status" value="1"/>
</dbReference>
<dbReference type="EMBL" id="GL870950">
    <property type="protein sequence ID" value="EGC39875.1"/>
    <property type="molecule type" value="Genomic_DNA"/>
</dbReference>